<reference evidence="3 4" key="1">
    <citation type="submission" date="2020-01" db="EMBL/GenBank/DDBJ databases">
        <title>Bacteria diversity of Porities sp.</title>
        <authorList>
            <person name="Wang G."/>
        </authorList>
    </citation>
    <scope>NUCLEOTIDE SEQUENCE [LARGE SCALE GENOMIC DNA]</scope>
    <source>
        <strain evidence="3 4">R33</strain>
    </source>
</reference>
<keyword evidence="1" id="KW-0812">Transmembrane</keyword>
<dbReference type="Proteomes" id="UP000475249">
    <property type="component" value="Unassembled WGS sequence"/>
</dbReference>
<comment type="caution">
    <text evidence="3">The sequence shown here is derived from an EMBL/GenBank/DDBJ whole genome shotgun (WGS) entry which is preliminary data.</text>
</comment>
<dbReference type="Gene3D" id="2.40.50.1020">
    <property type="entry name" value="LytTr DNA-binding domain"/>
    <property type="match status" value="1"/>
</dbReference>
<feature type="transmembrane region" description="Helical" evidence="1">
    <location>
        <begin position="41"/>
        <end position="58"/>
    </location>
</feature>
<dbReference type="Pfam" id="PF04397">
    <property type="entry name" value="LytTR"/>
    <property type="match status" value="1"/>
</dbReference>
<keyword evidence="1" id="KW-1133">Transmembrane helix</keyword>
<dbReference type="RefSeq" id="WP_161437287.1">
    <property type="nucleotide sequence ID" value="NZ_WXYO01000009.1"/>
</dbReference>
<dbReference type="GO" id="GO:0003677">
    <property type="term" value="F:DNA binding"/>
    <property type="evidence" value="ECO:0007669"/>
    <property type="project" value="InterPro"/>
</dbReference>
<feature type="transmembrane region" description="Helical" evidence="1">
    <location>
        <begin position="117"/>
        <end position="139"/>
    </location>
</feature>
<sequence length="274" mass="32383">MLSRYLGKYNDSLLFLVLIPVINTINYHLTYSRIRWDWYTYTTYAIDTASGFIAWWIIRRTILWLDNWLPYLKAPAKRIGLQILFTNLFAQGFIILQTEVVNALFGDGPLPTKFYTYNLFIFFIWILVINGIYIGIYFYDQWRNTMSLRARDKAIRERGFEVQLGKSVTTLGFEDILGFYVEDGATYLRTKEGRNYVLEGSLNKIMPRLPEESFFRLNRKFIVHRDLIKGYQREANGKLRAELLKDSGFPDHLTISRLTAPDFKRWFRNAVQAD</sequence>
<evidence type="ECO:0000313" key="4">
    <source>
        <dbReference type="Proteomes" id="UP000475249"/>
    </source>
</evidence>
<dbReference type="EMBL" id="WXYO01000009">
    <property type="protein sequence ID" value="NAS14240.1"/>
    <property type="molecule type" value="Genomic_DNA"/>
</dbReference>
<gene>
    <name evidence="3" type="ORF">GTQ38_19675</name>
</gene>
<feature type="transmembrane region" description="Helical" evidence="1">
    <location>
        <begin position="79"/>
        <end position="97"/>
    </location>
</feature>
<organism evidence="3 4">
    <name type="scientific">Poritiphilus flavus</name>
    <dbReference type="NCBI Taxonomy" id="2697053"/>
    <lineage>
        <taxon>Bacteria</taxon>
        <taxon>Pseudomonadati</taxon>
        <taxon>Bacteroidota</taxon>
        <taxon>Flavobacteriia</taxon>
        <taxon>Flavobacteriales</taxon>
        <taxon>Flavobacteriaceae</taxon>
        <taxon>Poritiphilus</taxon>
    </lineage>
</organism>
<keyword evidence="4" id="KW-1185">Reference proteome</keyword>
<evidence type="ECO:0000256" key="1">
    <source>
        <dbReference type="SAM" id="Phobius"/>
    </source>
</evidence>
<accession>A0A6L9EHJ9</accession>
<proteinExistence type="predicted"/>
<feature type="domain" description="HTH LytTR-type" evidence="2">
    <location>
        <begin position="160"/>
        <end position="269"/>
    </location>
</feature>
<keyword evidence="1" id="KW-0472">Membrane</keyword>
<dbReference type="AlphaFoldDB" id="A0A6L9EHJ9"/>
<dbReference type="InterPro" id="IPR007492">
    <property type="entry name" value="LytTR_DNA-bd_dom"/>
</dbReference>
<dbReference type="SMART" id="SM00850">
    <property type="entry name" value="LytTR"/>
    <property type="match status" value="1"/>
</dbReference>
<feature type="transmembrane region" description="Helical" evidence="1">
    <location>
        <begin position="12"/>
        <end position="29"/>
    </location>
</feature>
<name>A0A6L9EHJ9_9FLAO</name>
<evidence type="ECO:0000313" key="3">
    <source>
        <dbReference type="EMBL" id="NAS14240.1"/>
    </source>
</evidence>
<evidence type="ECO:0000259" key="2">
    <source>
        <dbReference type="PROSITE" id="PS50930"/>
    </source>
</evidence>
<protein>
    <recommendedName>
        <fullName evidence="2">HTH LytTR-type domain-containing protein</fullName>
    </recommendedName>
</protein>
<dbReference type="PROSITE" id="PS50930">
    <property type="entry name" value="HTH_LYTTR"/>
    <property type="match status" value="1"/>
</dbReference>